<dbReference type="EMBL" id="CAJJDN010000025">
    <property type="protein sequence ID" value="CAD8069306.1"/>
    <property type="molecule type" value="Genomic_DNA"/>
</dbReference>
<evidence type="ECO:0000313" key="2">
    <source>
        <dbReference type="EMBL" id="CAD8069306.1"/>
    </source>
</evidence>
<dbReference type="Proteomes" id="UP000692954">
    <property type="component" value="Unassembled WGS sequence"/>
</dbReference>
<keyword evidence="3" id="KW-1185">Reference proteome</keyword>
<evidence type="ECO:0000256" key="1">
    <source>
        <dbReference type="SAM" id="Phobius"/>
    </source>
</evidence>
<dbReference type="AlphaFoldDB" id="A0A8S1LWX1"/>
<gene>
    <name evidence="2" type="ORF">PSON_ATCC_30995.1.T0250183</name>
</gene>
<feature type="transmembrane region" description="Helical" evidence="1">
    <location>
        <begin position="12"/>
        <end position="32"/>
    </location>
</feature>
<keyword evidence="1" id="KW-0472">Membrane</keyword>
<accession>A0A8S1LWX1</accession>
<evidence type="ECO:0008006" key="4">
    <source>
        <dbReference type="Google" id="ProtNLM"/>
    </source>
</evidence>
<sequence length="365" mass="42816">MKKENKEWKTKRIKSLLIIVIMYFTSICNLNIEIFKEMQVEQIFEGYFQTQNEQNKINLDNINQYAEILEIQQLTINYIISNLHARSFDLQLIDQITPLIDFDPLGVAAKEEKNPYDDEYYPVKVSDSTWRVRRLLSALFGPNQIIMKRINEKMLKSNYQLLISLVQASAITKEDINSMEVEQLSLIKQRSIPASISLIELVEQLLDKIQSIFKNDQKQQSLKSESTKLLLAIGQYFYSQIQTSNSCFTQIQINQLLVQLFIIKMNKKEQPEVEDFFNLINQPLIVEEEIIKPLGKEKLYTAGQIYCSILKNSNGSISNLYSLIETNRQLKLSTLRFRSEFGQGKRKDKIDSKYIIRFEIKFQRY</sequence>
<organism evidence="2 3">
    <name type="scientific">Paramecium sonneborni</name>
    <dbReference type="NCBI Taxonomy" id="65129"/>
    <lineage>
        <taxon>Eukaryota</taxon>
        <taxon>Sar</taxon>
        <taxon>Alveolata</taxon>
        <taxon>Ciliophora</taxon>
        <taxon>Intramacronucleata</taxon>
        <taxon>Oligohymenophorea</taxon>
        <taxon>Peniculida</taxon>
        <taxon>Parameciidae</taxon>
        <taxon>Paramecium</taxon>
    </lineage>
</organism>
<proteinExistence type="predicted"/>
<evidence type="ECO:0000313" key="3">
    <source>
        <dbReference type="Proteomes" id="UP000692954"/>
    </source>
</evidence>
<name>A0A8S1LWX1_9CILI</name>
<reference evidence="2" key="1">
    <citation type="submission" date="2021-01" db="EMBL/GenBank/DDBJ databases">
        <authorList>
            <consortium name="Genoscope - CEA"/>
            <person name="William W."/>
        </authorList>
    </citation>
    <scope>NUCLEOTIDE SEQUENCE</scope>
</reference>
<keyword evidence="1" id="KW-1133">Transmembrane helix</keyword>
<comment type="caution">
    <text evidence="2">The sequence shown here is derived from an EMBL/GenBank/DDBJ whole genome shotgun (WGS) entry which is preliminary data.</text>
</comment>
<keyword evidence="1" id="KW-0812">Transmembrane</keyword>
<protein>
    <recommendedName>
        <fullName evidence="4">Transmembrane protein</fullName>
    </recommendedName>
</protein>